<reference evidence="2 3" key="1">
    <citation type="journal article" date="2019" name="Commun. Biol.">
        <title>The bagworm genome reveals a unique fibroin gene that provides high tensile strength.</title>
        <authorList>
            <person name="Kono N."/>
            <person name="Nakamura H."/>
            <person name="Ohtoshi R."/>
            <person name="Tomita M."/>
            <person name="Numata K."/>
            <person name="Arakawa K."/>
        </authorList>
    </citation>
    <scope>NUCLEOTIDE SEQUENCE [LARGE SCALE GENOMIC DNA]</scope>
</reference>
<organism evidence="2 3">
    <name type="scientific">Eumeta variegata</name>
    <name type="common">Bagworm moth</name>
    <name type="synonym">Eumeta japonica</name>
    <dbReference type="NCBI Taxonomy" id="151549"/>
    <lineage>
        <taxon>Eukaryota</taxon>
        <taxon>Metazoa</taxon>
        <taxon>Ecdysozoa</taxon>
        <taxon>Arthropoda</taxon>
        <taxon>Hexapoda</taxon>
        <taxon>Insecta</taxon>
        <taxon>Pterygota</taxon>
        <taxon>Neoptera</taxon>
        <taxon>Endopterygota</taxon>
        <taxon>Lepidoptera</taxon>
        <taxon>Glossata</taxon>
        <taxon>Ditrysia</taxon>
        <taxon>Tineoidea</taxon>
        <taxon>Psychidae</taxon>
        <taxon>Oiketicinae</taxon>
        <taxon>Eumeta</taxon>
    </lineage>
</organism>
<feature type="region of interest" description="Disordered" evidence="1">
    <location>
        <begin position="48"/>
        <end position="82"/>
    </location>
</feature>
<evidence type="ECO:0000256" key="1">
    <source>
        <dbReference type="SAM" id="MobiDB-lite"/>
    </source>
</evidence>
<sequence>MFEGLCCHLARRSVRFDTVPFTRQRMTCSHDSLAVGWRCGRDLRHRGLPFRRRSRSRGKTKGARQSSHNLYDCAHGSHQLTV</sequence>
<evidence type="ECO:0000313" key="3">
    <source>
        <dbReference type="Proteomes" id="UP000299102"/>
    </source>
</evidence>
<evidence type="ECO:0000313" key="2">
    <source>
        <dbReference type="EMBL" id="GBP62624.1"/>
    </source>
</evidence>
<accession>A0A4C1XJE6</accession>
<protein>
    <submittedName>
        <fullName evidence="2">Uncharacterized protein</fullName>
    </submittedName>
</protein>
<gene>
    <name evidence="2" type="ORF">EVAR_46463_1</name>
</gene>
<keyword evidence="3" id="KW-1185">Reference proteome</keyword>
<dbReference type="AlphaFoldDB" id="A0A4C1XJE6"/>
<proteinExistence type="predicted"/>
<dbReference type="EMBL" id="BGZK01000845">
    <property type="protein sequence ID" value="GBP62624.1"/>
    <property type="molecule type" value="Genomic_DNA"/>
</dbReference>
<comment type="caution">
    <text evidence="2">The sequence shown here is derived from an EMBL/GenBank/DDBJ whole genome shotgun (WGS) entry which is preliminary data.</text>
</comment>
<name>A0A4C1XJE6_EUMVA</name>
<feature type="compositionally biased region" description="Basic residues" evidence="1">
    <location>
        <begin position="48"/>
        <end position="62"/>
    </location>
</feature>
<dbReference type="Proteomes" id="UP000299102">
    <property type="component" value="Unassembled WGS sequence"/>
</dbReference>